<name>A0A1F6DGC6_9BACT</name>
<dbReference type="Proteomes" id="UP000176377">
    <property type="component" value="Unassembled WGS sequence"/>
</dbReference>
<comment type="caution">
    <text evidence="2">The sequence shown here is derived from an EMBL/GenBank/DDBJ whole genome shotgun (WGS) entry which is preliminary data.</text>
</comment>
<evidence type="ECO:0000256" key="1">
    <source>
        <dbReference type="SAM" id="Phobius"/>
    </source>
</evidence>
<evidence type="ECO:0000313" key="2">
    <source>
        <dbReference type="EMBL" id="OGG60478.1"/>
    </source>
</evidence>
<gene>
    <name evidence="2" type="ORF">A2765_00055</name>
</gene>
<dbReference type="AlphaFoldDB" id="A0A1F6DGC6"/>
<protein>
    <submittedName>
        <fullName evidence="2">Uncharacterized protein</fullName>
    </submittedName>
</protein>
<accession>A0A1F6DGC6</accession>
<dbReference type="EMBL" id="MFLA01000008">
    <property type="protein sequence ID" value="OGG60478.1"/>
    <property type="molecule type" value="Genomic_DNA"/>
</dbReference>
<keyword evidence="1" id="KW-1133">Transmembrane helix</keyword>
<reference evidence="2 3" key="1">
    <citation type="journal article" date="2016" name="Nat. Commun.">
        <title>Thousands of microbial genomes shed light on interconnected biogeochemical processes in an aquifer system.</title>
        <authorList>
            <person name="Anantharaman K."/>
            <person name="Brown C.T."/>
            <person name="Hug L.A."/>
            <person name="Sharon I."/>
            <person name="Castelle C.J."/>
            <person name="Probst A.J."/>
            <person name="Thomas B.C."/>
            <person name="Singh A."/>
            <person name="Wilkins M.J."/>
            <person name="Karaoz U."/>
            <person name="Brodie E.L."/>
            <person name="Williams K.H."/>
            <person name="Hubbard S.S."/>
            <person name="Banfield J.F."/>
        </authorList>
    </citation>
    <scope>NUCLEOTIDE SEQUENCE [LARGE SCALE GENOMIC DNA]</scope>
</reference>
<organism evidence="2 3">
    <name type="scientific">Candidatus Kaiserbacteria bacterium RIFCSPHIGHO2_01_FULL_56_24</name>
    <dbReference type="NCBI Taxonomy" id="1798487"/>
    <lineage>
        <taxon>Bacteria</taxon>
        <taxon>Candidatus Kaiseribacteriota</taxon>
    </lineage>
</organism>
<keyword evidence="1" id="KW-0812">Transmembrane</keyword>
<evidence type="ECO:0000313" key="3">
    <source>
        <dbReference type="Proteomes" id="UP000176377"/>
    </source>
</evidence>
<keyword evidence="1" id="KW-0472">Membrane</keyword>
<proteinExistence type="predicted"/>
<feature type="transmembrane region" description="Helical" evidence="1">
    <location>
        <begin position="47"/>
        <end position="66"/>
    </location>
</feature>
<sequence length="293" mass="33927">MSRLRKILEKEPLLHVESTLAHLDEHQITARSYGAVYYGTGLATRQALSVGLPFDVLILVLIGEFFRREFRLIRTFHHIADTHALSNSFCGKADVDRVASEYKKVIENIGRVVGAPLVVKLSSDFDATPEYGRVLAKVKTEKGEYVHRELADILWYRWKHRVRLKIGWLIQEEVRGSGFDERLFDDEFLATCDKRMSFAYTFPGRTFDRNRLRVPPYIAIPGENRILFKKGEDVRRKYLEADSESFPERTTKGMIEHLTTIMRLWDKLSLTPIPEDDDVLRRVQTVINLVCGE</sequence>